<dbReference type="GO" id="GO:0022857">
    <property type="term" value="F:transmembrane transporter activity"/>
    <property type="evidence" value="ECO:0007669"/>
    <property type="project" value="InterPro"/>
</dbReference>
<organism evidence="8 9">
    <name type="scientific">Phoenicibacter congonensis</name>
    <dbReference type="NCBI Taxonomy" id="1944646"/>
    <lineage>
        <taxon>Bacteria</taxon>
        <taxon>Bacillati</taxon>
        <taxon>Actinomycetota</taxon>
        <taxon>Coriobacteriia</taxon>
        <taxon>Eggerthellales</taxon>
        <taxon>Eggerthellaceae</taxon>
        <taxon>Phoenicibacter</taxon>
    </lineage>
</organism>
<evidence type="ECO:0000256" key="2">
    <source>
        <dbReference type="ARBA" id="ARBA00022475"/>
    </source>
</evidence>
<keyword evidence="5 6" id="KW-0472">Membrane</keyword>
<dbReference type="PANTHER" id="PTHR43124">
    <property type="entry name" value="PURINE EFFLUX PUMP PBUE"/>
    <property type="match status" value="1"/>
</dbReference>
<feature type="transmembrane region" description="Helical" evidence="6">
    <location>
        <begin position="83"/>
        <end position="102"/>
    </location>
</feature>
<evidence type="ECO:0000313" key="8">
    <source>
        <dbReference type="EMBL" id="MDO4841781.1"/>
    </source>
</evidence>
<dbReference type="SUPFAM" id="SSF103473">
    <property type="entry name" value="MFS general substrate transporter"/>
    <property type="match status" value="1"/>
</dbReference>
<keyword evidence="4 6" id="KW-1133">Transmembrane helix</keyword>
<dbReference type="EMBL" id="JAUMVS010000047">
    <property type="protein sequence ID" value="MDO4841781.1"/>
    <property type="molecule type" value="Genomic_DNA"/>
</dbReference>
<dbReference type="PANTHER" id="PTHR43124:SF3">
    <property type="entry name" value="CHLORAMPHENICOL EFFLUX PUMP RV0191"/>
    <property type="match status" value="1"/>
</dbReference>
<feature type="transmembrane region" description="Helical" evidence="6">
    <location>
        <begin position="142"/>
        <end position="167"/>
    </location>
</feature>
<keyword evidence="2" id="KW-1003">Cell membrane</keyword>
<feature type="transmembrane region" description="Helical" evidence="6">
    <location>
        <begin position="108"/>
        <end position="130"/>
    </location>
</feature>
<feature type="transmembrane region" description="Helical" evidence="6">
    <location>
        <begin position="380"/>
        <end position="400"/>
    </location>
</feature>
<dbReference type="Pfam" id="PF07690">
    <property type="entry name" value="MFS_1"/>
    <property type="match status" value="1"/>
</dbReference>
<protein>
    <submittedName>
        <fullName evidence="8">MFS transporter</fullName>
    </submittedName>
</protein>
<feature type="transmembrane region" description="Helical" evidence="6">
    <location>
        <begin position="173"/>
        <end position="190"/>
    </location>
</feature>
<evidence type="ECO:0000256" key="4">
    <source>
        <dbReference type="ARBA" id="ARBA00022989"/>
    </source>
</evidence>
<gene>
    <name evidence="8" type="ORF">Q3982_03785</name>
</gene>
<evidence type="ECO:0000256" key="1">
    <source>
        <dbReference type="ARBA" id="ARBA00004651"/>
    </source>
</evidence>
<feature type="transmembrane region" description="Helical" evidence="6">
    <location>
        <begin position="342"/>
        <end position="368"/>
    </location>
</feature>
<keyword evidence="9" id="KW-1185">Reference proteome</keyword>
<dbReference type="InterPro" id="IPR011701">
    <property type="entry name" value="MFS"/>
</dbReference>
<feature type="transmembrane region" description="Helical" evidence="6">
    <location>
        <begin position="284"/>
        <end position="304"/>
    </location>
</feature>
<evidence type="ECO:0000256" key="5">
    <source>
        <dbReference type="ARBA" id="ARBA00023136"/>
    </source>
</evidence>
<reference evidence="8" key="1">
    <citation type="submission" date="2023-07" db="EMBL/GenBank/DDBJ databases">
        <title>Between Cages and Wild: Unraveling the Impact of Captivity on Animal Microbiomes and Antimicrobial Resistance.</title>
        <authorList>
            <person name="Schmartz G.P."/>
            <person name="Rehner J."/>
            <person name="Schuff M.J."/>
            <person name="Becker S.L."/>
            <person name="Kravczyk M."/>
            <person name="Gurevich A."/>
            <person name="Francke R."/>
            <person name="Mueller R."/>
            <person name="Keller V."/>
            <person name="Keller A."/>
        </authorList>
    </citation>
    <scope>NUCLEOTIDE SEQUENCE</scope>
    <source>
        <strain evidence="8">S12M_St_49</strain>
    </source>
</reference>
<dbReference type="Proteomes" id="UP001168575">
    <property type="component" value="Unassembled WGS sequence"/>
</dbReference>
<sequence length="409" mass="44306">MSQNIEQIRDNNSQNTKLKVGILGISLFLQAASCNVAAIPQIVATYPNMTTTTIQALFTIPSFTVMLFILFSNAFIQWFGKRNTVIIGLLATLIGGVGPFFVSNFILVVILRLLVGAGIGLYTSLGVSLIGDCFSGKERKSLIGIQGAMGTLGQSSLTFVAGCLLGISWRSTFLYFLFVIPVLLLFMRGYTKTIENETSVVEEKEAAEETSVSETGARISPSIWVSFVMLFLYFAAFLLEQTNSALVVSQNKLVNQNWLSAEIAIAGLIGAAFSAGYSKIFMVLKHYTPVVAVGLCALGFVLSAQADNMLVFFFALVLMMLGNLIIPYVYDVILGEVDHSISNLVISIAQIFNNLGAFASPYVIAFLSSVVNKKTAVDQMMIGAFILAVVALVFLVMALFRKKEAMKVA</sequence>
<keyword evidence="3 6" id="KW-0812">Transmembrane</keyword>
<comment type="subcellular location">
    <subcellularLocation>
        <location evidence="1">Cell membrane</location>
        <topology evidence="1">Multi-pass membrane protein</topology>
    </subcellularLocation>
</comment>
<feature type="domain" description="Major facilitator superfamily (MFS) profile" evidence="7">
    <location>
        <begin position="1"/>
        <end position="406"/>
    </location>
</feature>
<proteinExistence type="predicted"/>
<dbReference type="InterPro" id="IPR036259">
    <property type="entry name" value="MFS_trans_sf"/>
</dbReference>
<feature type="transmembrane region" description="Helical" evidence="6">
    <location>
        <begin position="20"/>
        <end position="42"/>
    </location>
</feature>
<dbReference type="AlphaFoldDB" id="A0AA43UA34"/>
<evidence type="ECO:0000256" key="6">
    <source>
        <dbReference type="SAM" id="Phobius"/>
    </source>
</evidence>
<dbReference type="PROSITE" id="PS50850">
    <property type="entry name" value="MFS"/>
    <property type="match status" value="1"/>
</dbReference>
<dbReference type="InterPro" id="IPR050189">
    <property type="entry name" value="MFS_Efflux_Transporters"/>
</dbReference>
<dbReference type="InterPro" id="IPR020846">
    <property type="entry name" value="MFS_dom"/>
</dbReference>
<evidence type="ECO:0000259" key="7">
    <source>
        <dbReference type="PROSITE" id="PS50850"/>
    </source>
</evidence>
<accession>A0AA43UA34</accession>
<dbReference type="GO" id="GO:0005886">
    <property type="term" value="C:plasma membrane"/>
    <property type="evidence" value="ECO:0007669"/>
    <property type="project" value="UniProtKB-SubCell"/>
</dbReference>
<feature type="transmembrane region" description="Helical" evidence="6">
    <location>
        <begin position="54"/>
        <end position="76"/>
    </location>
</feature>
<feature type="transmembrane region" description="Helical" evidence="6">
    <location>
        <begin position="310"/>
        <end position="330"/>
    </location>
</feature>
<evidence type="ECO:0000256" key="3">
    <source>
        <dbReference type="ARBA" id="ARBA00022692"/>
    </source>
</evidence>
<dbReference type="Gene3D" id="1.20.1250.20">
    <property type="entry name" value="MFS general substrate transporter like domains"/>
    <property type="match status" value="1"/>
</dbReference>
<feature type="transmembrane region" description="Helical" evidence="6">
    <location>
        <begin position="259"/>
        <end position="277"/>
    </location>
</feature>
<feature type="transmembrane region" description="Helical" evidence="6">
    <location>
        <begin position="222"/>
        <end position="239"/>
    </location>
</feature>
<comment type="caution">
    <text evidence="8">The sequence shown here is derived from an EMBL/GenBank/DDBJ whole genome shotgun (WGS) entry which is preliminary data.</text>
</comment>
<evidence type="ECO:0000313" key="9">
    <source>
        <dbReference type="Proteomes" id="UP001168575"/>
    </source>
</evidence>
<name>A0AA43UA34_9ACTN</name>